<dbReference type="EC" id="4.2.1.1" evidence="2 10"/>
<reference evidence="11 12" key="1">
    <citation type="submission" date="2016-11" db="EMBL/GenBank/DDBJ databases">
        <authorList>
            <person name="Jaros S."/>
            <person name="Januszkiewicz K."/>
            <person name="Wedrychowicz H."/>
        </authorList>
    </citation>
    <scope>NUCLEOTIDE SEQUENCE [LARGE SCALE GENOMIC DNA]</scope>
    <source>
        <strain evidence="11 12">DSM 5091</strain>
    </source>
</reference>
<sequence>MADVSKFISGVINFQQQHFGENPKLASDLIIGQKPQALLIGCCDSRVDPALLTGSSQGDLFIQRNIANLVPPYSKSDDFHGVSSAIEYAVRHLEVSDIIVLGHSHCGGIGALLDSAKGKNAGEFISKWISIADSARDKVIEEMSDLPPEKQARACEKEAILVSLKNLTSYPWINERVATGRLSLHGWYYNLSTGQLRYYNQLTGEFEILVKPYEAEKTAQAAKQK</sequence>
<evidence type="ECO:0000256" key="2">
    <source>
        <dbReference type="ARBA" id="ARBA00012925"/>
    </source>
</evidence>
<evidence type="ECO:0000256" key="3">
    <source>
        <dbReference type="ARBA" id="ARBA00014628"/>
    </source>
</evidence>
<dbReference type="RefSeq" id="WP_072907969.1">
    <property type="nucleotide sequence ID" value="NZ_FQZT01000005.1"/>
</dbReference>
<feature type="binding site" evidence="9">
    <location>
        <position position="106"/>
    </location>
    <ligand>
        <name>Zn(2+)</name>
        <dbReference type="ChEBI" id="CHEBI:29105"/>
    </ligand>
</feature>
<evidence type="ECO:0000313" key="12">
    <source>
        <dbReference type="Proteomes" id="UP000184171"/>
    </source>
</evidence>
<accession>A0A1M6HBL0</accession>
<evidence type="ECO:0000256" key="1">
    <source>
        <dbReference type="ARBA" id="ARBA00006217"/>
    </source>
</evidence>
<dbReference type="InterPro" id="IPR036874">
    <property type="entry name" value="Carbonic_anhydrase_sf"/>
</dbReference>
<dbReference type="STRING" id="1122189.SAMN02745165_01769"/>
<feature type="binding site" evidence="9">
    <location>
        <position position="44"/>
    </location>
    <ligand>
        <name>Zn(2+)</name>
        <dbReference type="ChEBI" id="CHEBI:29105"/>
    </ligand>
</feature>
<evidence type="ECO:0000256" key="6">
    <source>
        <dbReference type="ARBA" id="ARBA00023239"/>
    </source>
</evidence>
<comment type="catalytic activity">
    <reaction evidence="8 10">
        <text>hydrogencarbonate + H(+) = CO2 + H2O</text>
        <dbReference type="Rhea" id="RHEA:10748"/>
        <dbReference type="ChEBI" id="CHEBI:15377"/>
        <dbReference type="ChEBI" id="CHEBI:15378"/>
        <dbReference type="ChEBI" id="CHEBI:16526"/>
        <dbReference type="ChEBI" id="CHEBI:17544"/>
        <dbReference type="EC" id="4.2.1.1"/>
    </reaction>
</comment>
<dbReference type="Gene3D" id="3.40.1050.10">
    <property type="entry name" value="Carbonic anhydrase"/>
    <property type="match status" value="1"/>
</dbReference>
<gene>
    <name evidence="11" type="ORF">SAMN02745165_01769</name>
</gene>
<protein>
    <recommendedName>
        <fullName evidence="3 10">Carbonic anhydrase</fullName>
        <ecNumber evidence="2 10">4.2.1.1</ecNumber>
    </recommendedName>
    <alternativeName>
        <fullName evidence="7 10">Carbonate dehydratase</fullName>
    </alternativeName>
</protein>
<dbReference type="InterPro" id="IPR001765">
    <property type="entry name" value="Carbonic_anhydrase"/>
</dbReference>
<evidence type="ECO:0000256" key="9">
    <source>
        <dbReference type="PIRSR" id="PIRSR601765-1"/>
    </source>
</evidence>
<dbReference type="OrthoDB" id="9797527at2"/>
<evidence type="ECO:0000256" key="10">
    <source>
        <dbReference type="RuleBase" id="RU003956"/>
    </source>
</evidence>
<dbReference type="InterPro" id="IPR015892">
    <property type="entry name" value="Carbonic_anhydrase_CS"/>
</dbReference>
<dbReference type="SMART" id="SM00947">
    <property type="entry name" value="Pro_CA"/>
    <property type="match status" value="1"/>
</dbReference>
<keyword evidence="12" id="KW-1185">Reference proteome</keyword>
<evidence type="ECO:0000256" key="5">
    <source>
        <dbReference type="ARBA" id="ARBA00022833"/>
    </source>
</evidence>
<dbReference type="Pfam" id="PF00484">
    <property type="entry name" value="Pro_CA"/>
    <property type="match status" value="1"/>
</dbReference>
<comment type="similarity">
    <text evidence="1 10">Belongs to the beta-class carbonic anhydrase family.</text>
</comment>
<dbReference type="GO" id="GO:0015976">
    <property type="term" value="P:carbon utilization"/>
    <property type="evidence" value="ECO:0007669"/>
    <property type="project" value="InterPro"/>
</dbReference>
<evidence type="ECO:0000313" key="11">
    <source>
        <dbReference type="EMBL" id="SHJ19504.1"/>
    </source>
</evidence>
<dbReference type="GO" id="GO:0008270">
    <property type="term" value="F:zinc ion binding"/>
    <property type="evidence" value="ECO:0007669"/>
    <property type="project" value="UniProtKB-UniRule"/>
</dbReference>
<evidence type="ECO:0000256" key="8">
    <source>
        <dbReference type="ARBA" id="ARBA00048348"/>
    </source>
</evidence>
<name>A0A1M6HBL0_MALRU</name>
<feature type="binding site" evidence="9">
    <location>
        <position position="103"/>
    </location>
    <ligand>
        <name>Zn(2+)</name>
        <dbReference type="ChEBI" id="CHEBI:29105"/>
    </ligand>
</feature>
<dbReference type="InterPro" id="IPR045066">
    <property type="entry name" value="Beta_CA_cladeB"/>
</dbReference>
<comment type="function">
    <text evidence="10">Reversible hydration of carbon dioxide.</text>
</comment>
<dbReference type="GO" id="GO:0004089">
    <property type="term" value="F:carbonate dehydratase activity"/>
    <property type="evidence" value="ECO:0007669"/>
    <property type="project" value="UniProtKB-UniRule"/>
</dbReference>
<comment type="cofactor">
    <cofactor evidence="9">
        <name>Zn(2+)</name>
        <dbReference type="ChEBI" id="CHEBI:29105"/>
    </cofactor>
    <text evidence="9">Binds 1 zinc ion per subunit.</text>
</comment>
<dbReference type="FunFam" id="3.40.1050.10:FF:000003">
    <property type="entry name" value="Carbonic anhydrase"/>
    <property type="match status" value="1"/>
</dbReference>
<organism evidence="11 12">
    <name type="scientific">Malonomonas rubra DSM 5091</name>
    <dbReference type="NCBI Taxonomy" id="1122189"/>
    <lineage>
        <taxon>Bacteria</taxon>
        <taxon>Pseudomonadati</taxon>
        <taxon>Thermodesulfobacteriota</taxon>
        <taxon>Desulfuromonadia</taxon>
        <taxon>Desulfuromonadales</taxon>
        <taxon>Geopsychrobacteraceae</taxon>
        <taxon>Malonomonas</taxon>
    </lineage>
</organism>
<proteinExistence type="inferred from homology"/>
<dbReference type="AlphaFoldDB" id="A0A1M6HBL0"/>
<evidence type="ECO:0000256" key="7">
    <source>
        <dbReference type="ARBA" id="ARBA00031969"/>
    </source>
</evidence>
<keyword evidence="4 9" id="KW-0479">Metal-binding</keyword>
<keyword evidence="6 10" id="KW-0456">Lyase</keyword>
<dbReference type="CDD" id="cd00884">
    <property type="entry name" value="beta_CA_cladeB"/>
    <property type="match status" value="1"/>
</dbReference>
<dbReference type="PANTHER" id="PTHR11002">
    <property type="entry name" value="CARBONIC ANHYDRASE"/>
    <property type="match status" value="1"/>
</dbReference>
<keyword evidence="5 9" id="KW-0862">Zinc</keyword>
<dbReference type="Proteomes" id="UP000184171">
    <property type="component" value="Unassembled WGS sequence"/>
</dbReference>
<dbReference type="SUPFAM" id="SSF53056">
    <property type="entry name" value="beta-carbonic anhydrase, cab"/>
    <property type="match status" value="1"/>
</dbReference>
<dbReference type="PROSITE" id="PS00705">
    <property type="entry name" value="PROK_CO2_ANHYDRASE_2"/>
    <property type="match status" value="1"/>
</dbReference>
<evidence type="ECO:0000256" key="4">
    <source>
        <dbReference type="ARBA" id="ARBA00022723"/>
    </source>
</evidence>
<dbReference type="EMBL" id="FQZT01000005">
    <property type="protein sequence ID" value="SHJ19504.1"/>
    <property type="molecule type" value="Genomic_DNA"/>
</dbReference>
<dbReference type="PANTHER" id="PTHR11002:SF76">
    <property type="entry name" value="CARBONIC ANHYDRASE"/>
    <property type="match status" value="1"/>
</dbReference>
<feature type="binding site" evidence="9">
    <location>
        <position position="42"/>
    </location>
    <ligand>
        <name>Zn(2+)</name>
        <dbReference type="ChEBI" id="CHEBI:29105"/>
    </ligand>
</feature>